<proteinExistence type="evidence at transcript level"/>
<evidence type="ECO:0000313" key="2">
    <source>
        <dbReference type="EMBL" id="AUZ97323.1"/>
    </source>
</evidence>
<protein>
    <submittedName>
        <fullName evidence="2">Vitelline membrane outer layer 1-like protein</fullName>
    </submittedName>
</protein>
<dbReference type="Pfam" id="PF03762">
    <property type="entry name" value="VOMI"/>
    <property type="match status" value="1"/>
</dbReference>
<dbReference type="PANTHER" id="PTHR18841">
    <property type="entry name" value="VITELLINE MEMBRANE OUTER LAYER PROTEIN I-RELATED"/>
    <property type="match status" value="1"/>
</dbReference>
<evidence type="ECO:0000256" key="1">
    <source>
        <dbReference type="SAM" id="SignalP"/>
    </source>
</evidence>
<sequence>MTTLALLLPLLALGGVASAAVTLPRGIEESLTLDNGLSRGEWGPIDLCSEGSHVFAFEIKYSGLGYLDDTSVNAIRLYCQTPEGVLSNILISAEGSFGQWQGMRSCPLGEVMTGVRANVVPDQGTLGDDLGMDNLQMRCSGGQVLDGLYGVPNRKGKNPVVAREMTKIQGREVEAVYMKVQRTAHTRDFGDWGTWQACSSGKVCGLQVRLEDNHPLNDDAGITDTVIFCCN</sequence>
<dbReference type="Gene3D" id="2.100.10.20">
    <property type="entry name" value="Vitelline membrane outer layer protein I (VOMI)"/>
    <property type="match status" value="1"/>
</dbReference>
<accession>A0A2L0V1R2</accession>
<dbReference type="AlphaFoldDB" id="A0A2L0V1R2"/>
<name>A0A2L0V1R2_PORTR</name>
<organism evidence="2">
    <name type="scientific">Portunus trituberculatus</name>
    <name type="common">Swimming crab</name>
    <name type="synonym">Neptunus trituberculatus</name>
    <dbReference type="NCBI Taxonomy" id="210409"/>
    <lineage>
        <taxon>Eukaryota</taxon>
        <taxon>Metazoa</taxon>
        <taxon>Ecdysozoa</taxon>
        <taxon>Arthropoda</taxon>
        <taxon>Crustacea</taxon>
        <taxon>Multicrustacea</taxon>
        <taxon>Malacostraca</taxon>
        <taxon>Eumalacostraca</taxon>
        <taxon>Eucarida</taxon>
        <taxon>Decapoda</taxon>
        <taxon>Pleocyemata</taxon>
        <taxon>Brachyura</taxon>
        <taxon>Eubrachyura</taxon>
        <taxon>Portunoidea</taxon>
        <taxon>Portunidae</taxon>
        <taxon>Portuninae</taxon>
        <taxon>Portunus</taxon>
    </lineage>
</organism>
<reference evidence="2" key="1">
    <citation type="submission" date="2017-01" db="EMBL/GenBank/DDBJ databases">
        <title>Molecular cloning and nutritional regulation of vitelline membrane outer layer 1-like protein mRNA from swimming crab (Portunus rituberculatus).</title>
        <authorList>
            <person name="Ding L.Y."/>
            <person name="Zhou Q.C."/>
            <person name="Jin M."/>
            <person name="Sun P."/>
        </authorList>
    </citation>
    <scope>NUCLEOTIDE SEQUENCE</scope>
</reference>
<dbReference type="InterPro" id="IPR036706">
    <property type="entry name" value="VOMI_sf"/>
</dbReference>
<dbReference type="InterPro" id="IPR005515">
    <property type="entry name" value="VOMI"/>
</dbReference>
<feature type="chain" id="PRO_5014934309" evidence="1">
    <location>
        <begin position="20"/>
        <end position="231"/>
    </location>
</feature>
<feature type="signal peptide" evidence="1">
    <location>
        <begin position="1"/>
        <end position="19"/>
    </location>
</feature>
<dbReference type="EMBL" id="KY484158">
    <property type="protein sequence ID" value="AUZ97323.1"/>
    <property type="molecule type" value="mRNA"/>
</dbReference>
<dbReference type="PANTHER" id="PTHR18841:SF0">
    <property type="entry name" value="VITELLINE MEMBRANE OUTER LAYER 1 HOMOLOG A-RELATED"/>
    <property type="match status" value="1"/>
</dbReference>
<dbReference type="OrthoDB" id="6344411at2759"/>
<dbReference type="SUPFAM" id="SSF51092">
    <property type="entry name" value="Vitelline membrane outer protein-I (VMO-I)"/>
    <property type="match status" value="1"/>
</dbReference>
<dbReference type="GO" id="GO:0005615">
    <property type="term" value="C:extracellular space"/>
    <property type="evidence" value="ECO:0007669"/>
    <property type="project" value="TreeGrafter"/>
</dbReference>
<keyword evidence="1" id="KW-0732">Signal</keyword>